<dbReference type="AlphaFoldDB" id="A0A161X313"/>
<dbReference type="PROSITE" id="PS51186">
    <property type="entry name" value="GNAT"/>
    <property type="match status" value="1"/>
</dbReference>
<accession>A0A161X313</accession>
<evidence type="ECO:0000259" key="1">
    <source>
        <dbReference type="PROSITE" id="PS51186"/>
    </source>
</evidence>
<gene>
    <name evidence="2" type="ORF">CI238_04947</name>
</gene>
<feature type="domain" description="N-acetyltransferase" evidence="1">
    <location>
        <begin position="25"/>
        <end position="186"/>
    </location>
</feature>
<organism evidence="2 3">
    <name type="scientific">Colletotrichum incanum</name>
    <name type="common">Soybean anthracnose fungus</name>
    <dbReference type="NCBI Taxonomy" id="1573173"/>
    <lineage>
        <taxon>Eukaryota</taxon>
        <taxon>Fungi</taxon>
        <taxon>Dikarya</taxon>
        <taxon>Ascomycota</taxon>
        <taxon>Pezizomycotina</taxon>
        <taxon>Sordariomycetes</taxon>
        <taxon>Hypocreomycetidae</taxon>
        <taxon>Glomerellales</taxon>
        <taxon>Glomerellaceae</taxon>
        <taxon>Colletotrichum</taxon>
        <taxon>Colletotrichum spaethianum species complex</taxon>
    </lineage>
</organism>
<dbReference type="Gene3D" id="3.40.630.30">
    <property type="match status" value="1"/>
</dbReference>
<protein>
    <submittedName>
        <fullName evidence="2">Gcn5-related n-acetyltransferase</fullName>
    </submittedName>
</protein>
<dbReference type="EMBL" id="LFIW01000073">
    <property type="protein sequence ID" value="KZL88106.1"/>
    <property type="molecule type" value="Genomic_DNA"/>
</dbReference>
<comment type="caution">
    <text evidence="2">The sequence shown here is derived from an EMBL/GenBank/DDBJ whole genome shotgun (WGS) entry which is preliminary data.</text>
</comment>
<dbReference type="GO" id="GO:0016747">
    <property type="term" value="F:acyltransferase activity, transferring groups other than amino-acyl groups"/>
    <property type="evidence" value="ECO:0007669"/>
    <property type="project" value="InterPro"/>
</dbReference>
<dbReference type="PANTHER" id="PTHR43328:SF1">
    <property type="entry name" value="N-ACETYLTRANSFERASE DOMAIN-CONTAINING PROTEIN"/>
    <property type="match status" value="1"/>
</dbReference>
<dbReference type="SUPFAM" id="SSF55729">
    <property type="entry name" value="Acyl-CoA N-acyltransferases (Nat)"/>
    <property type="match status" value="1"/>
</dbReference>
<keyword evidence="3" id="KW-1185">Reference proteome</keyword>
<sequence length="194" mass="21609">MSTTTQILTHSNGAAGGTVITTKRLLIRPSTFADASDMARLANNLKIAGNMRNTFPSPYLLEHAEGWLTLCTKDPGNNFAVCRAEDGAYVGNMGIIRGNDVLHRTWELGYWIGEEYWGQGFASEALVALCRFCFENNPELLRLEASMFSTNTASRRVLEKAGWTHEGTKRQAVEKQGQVLDLLLFSILRHESLR</sequence>
<evidence type="ECO:0000313" key="3">
    <source>
        <dbReference type="Proteomes" id="UP000076584"/>
    </source>
</evidence>
<dbReference type="InterPro" id="IPR016181">
    <property type="entry name" value="Acyl_CoA_acyltransferase"/>
</dbReference>
<proteinExistence type="predicted"/>
<dbReference type="Pfam" id="PF13302">
    <property type="entry name" value="Acetyltransf_3"/>
    <property type="match status" value="1"/>
</dbReference>
<evidence type="ECO:0000313" key="2">
    <source>
        <dbReference type="EMBL" id="KZL88106.1"/>
    </source>
</evidence>
<reference evidence="2 3" key="1">
    <citation type="submission" date="2015-06" db="EMBL/GenBank/DDBJ databases">
        <title>Survival trade-offs in plant roots during colonization by closely related pathogenic and mutualistic fungi.</title>
        <authorList>
            <person name="Hacquard S."/>
            <person name="Kracher B."/>
            <person name="Hiruma K."/>
            <person name="Weinman A."/>
            <person name="Muench P."/>
            <person name="Garrido Oter R."/>
            <person name="Ver Loren van Themaat E."/>
            <person name="Dallerey J.-F."/>
            <person name="Damm U."/>
            <person name="Henrissat B."/>
            <person name="Lespinet O."/>
            <person name="Thon M."/>
            <person name="Kemen E."/>
            <person name="McHardy A.C."/>
            <person name="Schulze-Lefert P."/>
            <person name="O'Connell R.J."/>
        </authorList>
    </citation>
    <scope>NUCLEOTIDE SEQUENCE [LARGE SCALE GENOMIC DNA]</scope>
    <source>
        <strain evidence="2 3">MAFF 238704</strain>
    </source>
</reference>
<name>A0A161X313_COLIC</name>
<dbReference type="STRING" id="1573173.A0A161X313"/>
<dbReference type="Proteomes" id="UP000076584">
    <property type="component" value="Unassembled WGS sequence"/>
</dbReference>
<dbReference type="InterPro" id="IPR000182">
    <property type="entry name" value="GNAT_dom"/>
</dbReference>
<keyword evidence="2" id="KW-0808">Transferase</keyword>
<dbReference type="PANTHER" id="PTHR43328">
    <property type="entry name" value="ACETYLTRANSFERASE-RELATED"/>
    <property type="match status" value="1"/>
</dbReference>